<feature type="transmembrane region" description="Helical" evidence="7">
    <location>
        <begin position="31"/>
        <end position="53"/>
    </location>
</feature>
<keyword evidence="3" id="KW-1003">Cell membrane</keyword>
<feature type="transmembrane region" description="Helical" evidence="7">
    <location>
        <begin position="305"/>
        <end position="323"/>
    </location>
</feature>
<dbReference type="CDD" id="cd06173">
    <property type="entry name" value="MFS_MefA_like"/>
    <property type="match status" value="1"/>
</dbReference>
<evidence type="ECO:0000256" key="5">
    <source>
        <dbReference type="ARBA" id="ARBA00022989"/>
    </source>
</evidence>
<feature type="transmembrane region" description="Helical" evidence="7">
    <location>
        <begin position="329"/>
        <end position="352"/>
    </location>
</feature>
<gene>
    <name evidence="8" type="ORF">NMN56_012405</name>
</gene>
<evidence type="ECO:0000256" key="2">
    <source>
        <dbReference type="ARBA" id="ARBA00022448"/>
    </source>
</evidence>
<feature type="transmembrane region" description="Helical" evidence="7">
    <location>
        <begin position="65"/>
        <end position="86"/>
    </location>
</feature>
<dbReference type="Pfam" id="PF05977">
    <property type="entry name" value="MFS_3"/>
    <property type="match status" value="1"/>
</dbReference>
<dbReference type="Proteomes" id="UP001214441">
    <property type="component" value="Unassembled WGS sequence"/>
</dbReference>
<evidence type="ECO:0000313" key="8">
    <source>
        <dbReference type="EMBL" id="MDJ1132740.1"/>
    </source>
</evidence>
<evidence type="ECO:0000313" key="9">
    <source>
        <dbReference type="Proteomes" id="UP001214441"/>
    </source>
</evidence>
<protein>
    <submittedName>
        <fullName evidence="8">MFS transporter</fullName>
    </submittedName>
</protein>
<keyword evidence="5 7" id="KW-1133">Transmembrane helix</keyword>
<dbReference type="EMBL" id="JANCPR020000010">
    <property type="protein sequence ID" value="MDJ1132740.1"/>
    <property type="molecule type" value="Genomic_DNA"/>
</dbReference>
<evidence type="ECO:0000256" key="4">
    <source>
        <dbReference type="ARBA" id="ARBA00022692"/>
    </source>
</evidence>
<keyword evidence="4 7" id="KW-0812">Transmembrane</keyword>
<name>A0ABT6ZUK5_9ACTN</name>
<feature type="transmembrane region" description="Helical" evidence="7">
    <location>
        <begin position="179"/>
        <end position="204"/>
    </location>
</feature>
<accession>A0ABT6ZUK5</accession>
<evidence type="ECO:0000256" key="7">
    <source>
        <dbReference type="SAM" id="Phobius"/>
    </source>
</evidence>
<dbReference type="PANTHER" id="PTHR23513:SF6">
    <property type="entry name" value="MAJOR FACILITATOR SUPERFAMILY ASSOCIATED DOMAIN-CONTAINING PROTEIN"/>
    <property type="match status" value="1"/>
</dbReference>
<feature type="transmembrane region" description="Helical" evidence="7">
    <location>
        <begin position="242"/>
        <end position="264"/>
    </location>
</feature>
<keyword evidence="2" id="KW-0813">Transport</keyword>
<dbReference type="InterPro" id="IPR036259">
    <property type="entry name" value="MFS_trans_sf"/>
</dbReference>
<feature type="transmembrane region" description="Helical" evidence="7">
    <location>
        <begin position="270"/>
        <end position="293"/>
    </location>
</feature>
<keyword evidence="6 7" id="KW-0472">Membrane</keyword>
<reference evidence="8 9" key="1">
    <citation type="submission" date="2023-05" db="EMBL/GenBank/DDBJ databases">
        <title>Streptantibioticus silvisoli sp. nov., acidotolerant actinomycetes 1 from pine litter.</title>
        <authorList>
            <person name="Swiecimska M."/>
            <person name="Golinska P."/>
            <person name="Sangal V."/>
            <person name="Wachnowicz B."/>
            <person name="Goodfellow M."/>
        </authorList>
    </citation>
    <scope>NUCLEOTIDE SEQUENCE [LARGE SCALE GENOMIC DNA]</scope>
    <source>
        <strain evidence="8 9">DSM 42109</strain>
    </source>
</reference>
<evidence type="ECO:0000256" key="3">
    <source>
        <dbReference type="ARBA" id="ARBA00022475"/>
    </source>
</evidence>
<dbReference type="PANTHER" id="PTHR23513">
    <property type="entry name" value="INTEGRAL MEMBRANE EFFLUX PROTEIN-RELATED"/>
    <property type="match status" value="1"/>
</dbReference>
<comment type="caution">
    <text evidence="8">The sequence shown here is derived from an EMBL/GenBank/DDBJ whole genome shotgun (WGS) entry which is preliminary data.</text>
</comment>
<organism evidence="8 9">
    <name type="scientific">Streptomyces iconiensis</name>
    <dbReference type="NCBI Taxonomy" id="1384038"/>
    <lineage>
        <taxon>Bacteria</taxon>
        <taxon>Bacillati</taxon>
        <taxon>Actinomycetota</taxon>
        <taxon>Actinomycetes</taxon>
        <taxon>Kitasatosporales</taxon>
        <taxon>Streptomycetaceae</taxon>
        <taxon>Streptomyces</taxon>
    </lineage>
</organism>
<comment type="subcellular location">
    <subcellularLocation>
        <location evidence="1">Cell membrane</location>
        <topology evidence="1">Multi-pass membrane protein</topology>
    </subcellularLocation>
</comment>
<feature type="transmembrane region" description="Helical" evidence="7">
    <location>
        <begin position="399"/>
        <end position="418"/>
    </location>
</feature>
<dbReference type="RefSeq" id="WP_274040094.1">
    <property type="nucleotide sequence ID" value="NZ_JANCPR020000010.1"/>
</dbReference>
<proteinExistence type="predicted"/>
<keyword evidence="9" id="KW-1185">Reference proteome</keyword>
<feature type="transmembrane region" description="Helical" evidence="7">
    <location>
        <begin position="373"/>
        <end position="393"/>
    </location>
</feature>
<evidence type="ECO:0000256" key="1">
    <source>
        <dbReference type="ARBA" id="ARBA00004651"/>
    </source>
</evidence>
<evidence type="ECO:0000256" key="6">
    <source>
        <dbReference type="ARBA" id="ARBA00023136"/>
    </source>
</evidence>
<sequence length="427" mass="45116">MTVERAAGGGETTAPAGKAAPSLWSDHDFRMLFAAAVVSKTGTHIGYIALPLVAIEALDASPGQVGLLGMLSTVAFLLIGLPAGAWVDRMRYRHIMIVADLLRTALLASVPAAAWLGLLTIEQLYAVVLLSGCATVFFDVGAQSYLPQLVGRDRLIQANAQLNGWDAALQAGGRGGGGFLVALLTAPVAVLANAFAFLWSALCLTRIRRLQEKPARDVRRNLAAEVGEGVRFVFGHAVLRPVALAGAFTNCSVLTVTTMVPVLFRDELGLSVWTIGVFLALGGVGVFLGALAARRVGEWLGAGRAPWIFGMCTAPFALAVPLLMGRGPWLWAAAGCWLLVTVRMGVDNVLMVSFRQRVTPDALLGRMNATMRFLFTGALAIGAGLAALIGEYVSVRAALWTGAVGLSVAWLPVFLSPLRTMRELPSE</sequence>
<dbReference type="Gene3D" id="1.20.1250.20">
    <property type="entry name" value="MFS general substrate transporter like domains"/>
    <property type="match status" value="1"/>
</dbReference>
<dbReference type="InterPro" id="IPR010290">
    <property type="entry name" value="TM_effector"/>
</dbReference>
<dbReference type="SUPFAM" id="SSF103473">
    <property type="entry name" value="MFS general substrate transporter"/>
    <property type="match status" value="1"/>
</dbReference>